<gene>
    <name evidence="1" type="ORF">OGM63_10145</name>
</gene>
<organism evidence="1 2">
    <name type="scientific">Plectonema radiosum NIES-515</name>
    <dbReference type="NCBI Taxonomy" id="2986073"/>
    <lineage>
        <taxon>Bacteria</taxon>
        <taxon>Bacillati</taxon>
        <taxon>Cyanobacteriota</taxon>
        <taxon>Cyanophyceae</taxon>
        <taxon>Oscillatoriophycideae</taxon>
        <taxon>Oscillatoriales</taxon>
        <taxon>Microcoleaceae</taxon>
        <taxon>Plectonema</taxon>
    </lineage>
</organism>
<dbReference type="EMBL" id="JAOWRF010000152">
    <property type="protein sequence ID" value="MCV3213868.1"/>
    <property type="molecule type" value="Genomic_DNA"/>
</dbReference>
<comment type="caution">
    <text evidence="1">The sequence shown here is derived from an EMBL/GenBank/DDBJ whole genome shotgun (WGS) entry which is preliminary data.</text>
</comment>
<proteinExistence type="predicted"/>
<evidence type="ECO:0000313" key="2">
    <source>
        <dbReference type="Proteomes" id="UP001526143"/>
    </source>
</evidence>
<sequence length="42" mass="4294">MAIAVRALLDGIPESIVIGVSLINGKTVSAVAGDKLQQFLGK</sequence>
<protein>
    <submittedName>
        <fullName evidence="1">Uncharacterized protein</fullName>
    </submittedName>
</protein>
<dbReference type="RefSeq" id="WP_263745393.1">
    <property type="nucleotide sequence ID" value="NZ_JAOWRF010000152.1"/>
</dbReference>
<name>A0ABT3AXL5_9CYAN</name>
<dbReference type="Proteomes" id="UP001526143">
    <property type="component" value="Unassembled WGS sequence"/>
</dbReference>
<reference evidence="1 2" key="1">
    <citation type="submission" date="2022-10" db="EMBL/GenBank/DDBJ databases">
        <title>Identification of biosynthetic pathway for the production of the potent trypsin inhibitor radiosumin.</title>
        <authorList>
            <person name="Fewer D.P."/>
            <person name="Delbaje E."/>
            <person name="Ouyang X."/>
            <person name="Agostino P.D."/>
            <person name="Wahlsten M."/>
            <person name="Jokela J."/>
            <person name="Permi P."/>
            <person name="Haapaniemi E."/>
            <person name="Koistinen H."/>
        </authorList>
    </citation>
    <scope>NUCLEOTIDE SEQUENCE [LARGE SCALE GENOMIC DNA]</scope>
    <source>
        <strain evidence="1 2">NIES-515</strain>
    </source>
</reference>
<keyword evidence="2" id="KW-1185">Reference proteome</keyword>
<accession>A0ABT3AXL5</accession>
<evidence type="ECO:0000313" key="1">
    <source>
        <dbReference type="EMBL" id="MCV3213868.1"/>
    </source>
</evidence>